<evidence type="ECO:0000313" key="2">
    <source>
        <dbReference type="Proteomes" id="UP000655588"/>
    </source>
</evidence>
<gene>
    <name evidence="1" type="ORF">E2986_12885</name>
</gene>
<protein>
    <submittedName>
        <fullName evidence="1">Uncharacterized protein</fullName>
    </submittedName>
</protein>
<sequence length="85" mass="9988">MVIKESHFNNGQRFGLKAKTLHIAEDYESYSYRKPLVINRDDYSDVREASASRMRRDVPLFPNNNPNITTKNLLEIKINEICKFI</sequence>
<organism evidence="1 2">
    <name type="scientific">Frieseomelitta varia</name>
    <dbReference type="NCBI Taxonomy" id="561572"/>
    <lineage>
        <taxon>Eukaryota</taxon>
        <taxon>Metazoa</taxon>
        <taxon>Ecdysozoa</taxon>
        <taxon>Arthropoda</taxon>
        <taxon>Hexapoda</taxon>
        <taxon>Insecta</taxon>
        <taxon>Pterygota</taxon>
        <taxon>Neoptera</taxon>
        <taxon>Endopterygota</taxon>
        <taxon>Hymenoptera</taxon>
        <taxon>Apocrita</taxon>
        <taxon>Aculeata</taxon>
        <taxon>Apoidea</taxon>
        <taxon>Anthophila</taxon>
        <taxon>Apidae</taxon>
        <taxon>Frieseomelitta</taxon>
    </lineage>
</organism>
<evidence type="ECO:0000313" key="1">
    <source>
        <dbReference type="EMBL" id="KAF3428454.1"/>
    </source>
</evidence>
<keyword evidence="2" id="KW-1185">Reference proteome</keyword>
<dbReference type="Proteomes" id="UP000655588">
    <property type="component" value="Unassembled WGS sequence"/>
</dbReference>
<dbReference type="EMBL" id="WNWW01000214">
    <property type="protein sequence ID" value="KAF3428454.1"/>
    <property type="molecule type" value="Genomic_DNA"/>
</dbReference>
<dbReference type="AlphaFoldDB" id="A0A833RS10"/>
<reference evidence="1" key="1">
    <citation type="submission" date="2019-11" db="EMBL/GenBank/DDBJ databases">
        <title>The nuclear and mitochondrial genomes of Frieseomelitta varia - a highly eusocial stingless bee (Meliponini) with a permanently sterile worker caste.</title>
        <authorList>
            <person name="Freitas F.C.P."/>
            <person name="Lourenco A.P."/>
            <person name="Nunes F.M.F."/>
            <person name="Paschoal A.R."/>
            <person name="Abreu F.C.P."/>
            <person name="Barbin F.O."/>
            <person name="Bataglia L."/>
            <person name="Cardoso-Junior C.A.M."/>
            <person name="Cervoni M.S."/>
            <person name="Silva S.R."/>
            <person name="Dalarmi F."/>
            <person name="Del Lama M.A."/>
            <person name="Depintor T.S."/>
            <person name="Ferreira K.M."/>
            <person name="Goria P.S."/>
            <person name="Jaskot M.C."/>
            <person name="Lago D.C."/>
            <person name="Luna-Lucena D."/>
            <person name="Moda L.M."/>
            <person name="Nascimento L."/>
            <person name="Pedrino M."/>
            <person name="Rabico F.O."/>
            <person name="Sanches F.C."/>
            <person name="Santos D.E."/>
            <person name="Santos C.G."/>
            <person name="Vieira J."/>
            <person name="Lopes T.F."/>
            <person name="Barchuk A.R."/>
            <person name="Hartfelder K."/>
            <person name="Simoes Z.L.P."/>
            <person name="Bitondi M.M.G."/>
            <person name="Pinheiro D.G."/>
        </authorList>
    </citation>
    <scope>NUCLEOTIDE SEQUENCE</scope>
    <source>
        <strain evidence="1">USP_RPSP 00005682</strain>
        <tissue evidence="1">Whole individual</tissue>
    </source>
</reference>
<name>A0A833RS10_9HYME</name>
<comment type="caution">
    <text evidence="1">The sequence shown here is derived from an EMBL/GenBank/DDBJ whole genome shotgun (WGS) entry which is preliminary data.</text>
</comment>
<accession>A0A833RS10</accession>
<proteinExistence type="predicted"/>